<feature type="binding site" evidence="2">
    <location>
        <position position="59"/>
    </location>
    <ligand>
        <name>substrate</name>
    </ligand>
</feature>
<dbReference type="PROSITE" id="PS00175">
    <property type="entry name" value="PG_MUTASE"/>
    <property type="match status" value="1"/>
</dbReference>
<dbReference type="Proteomes" id="UP000217194">
    <property type="component" value="Chromosome"/>
</dbReference>
<dbReference type="PANTHER" id="PTHR48100:SF62">
    <property type="entry name" value="GLUCOSYL-3-PHOSPHOGLYCERATE PHOSPHATASE"/>
    <property type="match status" value="1"/>
</dbReference>
<dbReference type="GO" id="GO:0016791">
    <property type="term" value="F:phosphatase activity"/>
    <property type="evidence" value="ECO:0007669"/>
    <property type="project" value="TreeGrafter"/>
</dbReference>
<evidence type="ECO:0000256" key="2">
    <source>
        <dbReference type="PIRSR" id="PIRSR613078-2"/>
    </source>
</evidence>
<dbReference type="EMBL" id="CP016778">
    <property type="protein sequence ID" value="ASY22341.1"/>
    <property type="molecule type" value="Genomic_DNA"/>
</dbReference>
<sequence>MGNQIILWRHGQTDWNVANKFQGHTDIALNAVGQFQAQHAAPMLAAIAPTMIIASDLVRAQSTAHELVKLTGLEVLTDARLRETNCGNWEGLTGDEIRKVDLDNLRQWSMGGDNPAGGIGERRSEVGARGVAAINAALAGKDNQRLVVATHGGTARTIIGTYLDLPIPFWSRIGGLSNAQWSILEESPKGWLLVEHNAGSIPEPVMGEESGGVIPDSVR</sequence>
<dbReference type="InterPro" id="IPR001345">
    <property type="entry name" value="PG/BPGM_mutase_AS"/>
</dbReference>
<feature type="binding site" evidence="2">
    <location>
        <begin position="9"/>
        <end position="16"/>
    </location>
    <ligand>
        <name>substrate</name>
    </ligand>
</feature>
<dbReference type="InterPro" id="IPR013078">
    <property type="entry name" value="His_Pase_superF_clade-1"/>
</dbReference>
<gene>
    <name evidence="3" type="ORF">A1sIIB76_01835</name>
</gene>
<dbReference type="PANTHER" id="PTHR48100">
    <property type="entry name" value="BROAD-SPECIFICITY PHOSPHATASE YOR283W-RELATED"/>
    <property type="match status" value="1"/>
</dbReference>
<dbReference type="Gene3D" id="3.40.50.1240">
    <property type="entry name" value="Phosphoglycerate mutase-like"/>
    <property type="match status" value="1"/>
</dbReference>
<dbReference type="SMART" id="SM00855">
    <property type="entry name" value="PGAM"/>
    <property type="match status" value="1"/>
</dbReference>
<evidence type="ECO:0000313" key="4">
    <source>
        <dbReference type="Proteomes" id="UP000217194"/>
    </source>
</evidence>
<name>A0AAC9YVT9_9ACTN</name>
<dbReference type="InterPro" id="IPR050275">
    <property type="entry name" value="PGM_Phosphatase"/>
</dbReference>
<dbReference type="CDD" id="cd07067">
    <property type="entry name" value="HP_PGM_like"/>
    <property type="match status" value="1"/>
</dbReference>
<dbReference type="InterPro" id="IPR029033">
    <property type="entry name" value="His_PPase_superfam"/>
</dbReference>
<accession>A0AAC9YVT9</accession>
<protein>
    <submittedName>
        <fullName evidence="3">Probable phosphoglycerate mutase</fullName>
    </submittedName>
</protein>
<organism evidence="3 4">
    <name type="scientific">Candidatus Planktophila versatilis</name>
    <dbReference type="NCBI Taxonomy" id="1884905"/>
    <lineage>
        <taxon>Bacteria</taxon>
        <taxon>Bacillati</taxon>
        <taxon>Actinomycetota</taxon>
        <taxon>Actinomycetes</taxon>
        <taxon>Candidatus Nanopelagicales</taxon>
        <taxon>Candidatus Nanopelagicaceae</taxon>
        <taxon>Candidatus Planktophila</taxon>
    </lineage>
</organism>
<feature type="active site" description="Tele-phosphohistidine intermediate" evidence="1">
    <location>
        <position position="10"/>
    </location>
</feature>
<dbReference type="SUPFAM" id="SSF53254">
    <property type="entry name" value="Phosphoglycerate mutase-like"/>
    <property type="match status" value="1"/>
</dbReference>
<dbReference type="Pfam" id="PF00300">
    <property type="entry name" value="His_Phos_1"/>
    <property type="match status" value="1"/>
</dbReference>
<proteinExistence type="predicted"/>
<evidence type="ECO:0000256" key="1">
    <source>
        <dbReference type="PIRSR" id="PIRSR613078-1"/>
    </source>
</evidence>
<dbReference type="GO" id="GO:0005737">
    <property type="term" value="C:cytoplasm"/>
    <property type="evidence" value="ECO:0007669"/>
    <property type="project" value="TreeGrafter"/>
</dbReference>
<reference evidence="3 4" key="1">
    <citation type="submission" date="2016-07" db="EMBL/GenBank/DDBJ databases">
        <title>High microdiversification within the ubiquitous acI lineage of Actinobacteria.</title>
        <authorList>
            <person name="Neuenschwander S.M."/>
            <person name="Salcher M."/>
            <person name="Ghai R."/>
            <person name="Pernthaler J."/>
        </authorList>
    </citation>
    <scope>NUCLEOTIDE SEQUENCE [LARGE SCALE GENOMIC DNA]</scope>
    <source>
        <strain evidence="3">MMS-IIB-76</strain>
    </source>
</reference>
<dbReference type="AlphaFoldDB" id="A0AAC9YVT9"/>
<dbReference type="RefSeq" id="WP_095696845.1">
    <property type="nucleotide sequence ID" value="NZ_CP016778.1"/>
</dbReference>
<feature type="active site" description="Proton donor/acceptor" evidence="1">
    <location>
        <position position="83"/>
    </location>
</feature>
<evidence type="ECO:0000313" key="3">
    <source>
        <dbReference type="EMBL" id="ASY22341.1"/>
    </source>
</evidence>